<protein>
    <submittedName>
        <fullName evidence="1">Uncharacterized protein</fullName>
    </submittedName>
</protein>
<evidence type="ECO:0000313" key="1">
    <source>
        <dbReference type="EMBL" id="KKM25493.1"/>
    </source>
</evidence>
<proteinExistence type="predicted"/>
<gene>
    <name evidence="1" type="ORF">LCGC14_1594340</name>
</gene>
<sequence>MAKKCKHKVIQFENDFMTGYWLVRCQDCRLCTSWLPSREAATMEWEKKKVED</sequence>
<organism evidence="1">
    <name type="scientific">marine sediment metagenome</name>
    <dbReference type="NCBI Taxonomy" id="412755"/>
    <lineage>
        <taxon>unclassified sequences</taxon>
        <taxon>metagenomes</taxon>
        <taxon>ecological metagenomes</taxon>
    </lineage>
</organism>
<accession>A0A0F9KTS0</accession>
<dbReference type="EMBL" id="LAZR01012706">
    <property type="protein sequence ID" value="KKM25493.1"/>
    <property type="molecule type" value="Genomic_DNA"/>
</dbReference>
<name>A0A0F9KTS0_9ZZZZ</name>
<reference evidence="1" key="1">
    <citation type="journal article" date="2015" name="Nature">
        <title>Complex archaea that bridge the gap between prokaryotes and eukaryotes.</title>
        <authorList>
            <person name="Spang A."/>
            <person name="Saw J.H."/>
            <person name="Jorgensen S.L."/>
            <person name="Zaremba-Niedzwiedzka K."/>
            <person name="Martijn J."/>
            <person name="Lind A.E."/>
            <person name="van Eijk R."/>
            <person name="Schleper C."/>
            <person name="Guy L."/>
            <person name="Ettema T.J."/>
        </authorList>
    </citation>
    <scope>NUCLEOTIDE SEQUENCE</scope>
</reference>
<dbReference type="AlphaFoldDB" id="A0A0F9KTS0"/>
<comment type="caution">
    <text evidence="1">The sequence shown here is derived from an EMBL/GenBank/DDBJ whole genome shotgun (WGS) entry which is preliminary data.</text>
</comment>